<dbReference type="NCBIfam" id="NF009848">
    <property type="entry name" value="PRK13318.1-6"/>
    <property type="match status" value="1"/>
</dbReference>
<sequence>MRILVIDVGNTNIVYGIFEKEKLIYEFRISTSEKKTNDEYGMIFYQTLKAKGIKVDTIEGIIISSVVPNVMHTLETMSIKYFNINPLIVTSDIKTGIKLKYQNPKEIGADRIVNAVAVSKMTEKNAIIIDMGTAITFCYLTDKKEYMGGLIIPGIGISADALTTRTAKLPKIEIIKAEKVICDETVESMQAGLYFGYRKMIEGIIDKIFEEKQLKAENTEIFATGGFAPLLTKNLKYPIKIERELTLKGLMELYKLNTKNK</sequence>
<feature type="binding site" evidence="16">
    <location>
        <position position="185"/>
    </location>
    <ligand>
        <name>substrate</name>
    </ligand>
</feature>
<feature type="binding site" evidence="16">
    <location>
        <begin position="7"/>
        <end position="14"/>
    </location>
    <ligand>
        <name>ATP</name>
        <dbReference type="ChEBI" id="CHEBI:30616"/>
    </ligand>
</feature>
<dbReference type="InterPro" id="IPR043129">
    <property type="entry name" value="ATPase_NBD"/>
</dbReference>
<evidence type="ECO:0000256" key="12">
    <source>
        <dbReference type="ARBA" id="ARBA00022958"/>
    </source>
</evidence>
<evidence type="ECO:0000256" key="6">
    <source>
        <dbReference type="ARBA" id="ARBA00012102"/>
    </source>
</evidence>
<protein>
    <recommendedName>
        <fullName evidence="15 16">Type III pantothenate kinase</fullName>
        <ecNumber evidence="6 16">2.7.1.33</ecNumber>
    </recommendedName>
    <alternativeName>
        <fullName evidence="16">PanK-III</fullName>
    </alternativeName>
    <alternativeName>
        <fullName evidence="16">Pantothenic acid kinase</fullName>
    </alternativeName>
</protein>
<evidence type="ECO:0000256" key="2">
    <source>
        <dbReference type="ARBA" id="ARBA00001958"/>
    </source>
</evidence>
<dbReference type="EMBL" id="JAUSTN010000007">
    <property type="protein sequence ID" value="MDQ0275383.1"/>
    <property type="molecule type" value="Genomic_DNA"/>
</dbReference>
<evidence type="ECO:0000256" key="5">
    <source>
        <dbReference type="ARBA" id="ARBA00011738"/>
    </source>
</evidence>
<evidence type="ECO:0000256" key="10">
    <source>
        <dbReference type="ARBA" id="ARBA00022777"/>
    </source>
</evidence>
<dbReference type="CDD" id="cd24015">
    <property type="entry name" value="ASKHA_NBD_PanK-III"/>
    <property type="match status" value="1"/>
</dbReference>
<evidence type="ECO:0000256" key="7">
    <source>
        <dbReference type="ARBA" id="ARBA00022490"/>
    </source>
</evidence>
<dbReference type="PANTHER" id="PTHR34265:SF1">
    <property type="entry name" value="TYPE III PANTOTHENATE KINASE"/>
    <property type="match status" value="1"/>
</dbReference>
<dbReference type="NCBIfam" id="NF009855">
    <property type="entry name" value="PRK13321.1"/>
    <property type="match status" value="1"/>
</dbReference>
<comment type="cofactor">
    <cofactor evidence="16">
        <name>NH4(+)</name>
        <dbReference type="ChEBI" id="CHEBI:28938"/>
    </cofactor>
    <cofactor evidence="16">
        <name>K(+)</name>
        <dbReference type="ChEBI" id="CHEBI:29103"/>
    </cofactor>
    <text evidence="16">A monovalent cation. Ammonium or potassium.</text>
</comment>
<feature type="binding site" evidence="16">
    <location>
        <begin position="108"/>
        <end position="111"/>
    </location>
    <ligand>
        <name>substrate</name>
    </ligand>
</feature>
<dbReference type="EC" id="2.7.1.33" evidence="6 16"/>
<evidence type="ECO:0000313" key="17">
    <source>
        <dbReference type="EMBL" id="MDQ0275383.1"/>
    </source>
</evidence>
<evidence type="ECO:0000256" key="13">
    <source>
        <dbReference type="ARBA" id="ARBA00022993"/>
    </source>
</evidence>
<keyword evidence="18" id="KW-1185">Reference proteome</keyword>
<feature type="active site" description="Proton acceptor" evidence="16">
    <location>
        <position position="110"/>
    </location>
</feature>
<gene>
    <name evidence="16" type="primary">coaX</name>
    <name evidence="17" type="ORF">J2S72_001410</name>
</gene>
<evidence type="ECO:0000256" key="4">
    <source>
        <dbReference type="ARBA" id="ARBA00005225"/>
    </source>
</evidence>
<evidence type="ECO:0000256" key="8">
    <source>
        <dbReference type="ARBA" id="ARBA00022679"/>
    </source>
</evidence>
<dbReference type="Proteomes" id="UP001236559">
    <property type="component" value="Unassembled WGS sequence"/>
</dbReference>
<evidence type="ECO:0000256" key="11">
    <source>
        <dbReference type="ARBA" id="ARBA00022840"/>
    </source>
</evidence>
<feature type="binding site" evidence="16">
    <location>
        <position position="130"/>
    </location>
    <ligand>
        <name>K(+)</name>
        <dbReference type="ChEBI" id="CHEBI:29103"/>
    </ligand>
</feature>
<name>A0ABU0AVU1_9FIRM</name>
<evidence type="ECO:0000256" key="3">
    <source>
        <dbReference type="ARBA" id="ARBA00004496"/>
    </source>
</evidence>
<dbReference type="RefSeq" id="WP_307495253.1">
    <property type="nucleotide sequence ID" value="NZ_JAUSTN010000007.1"/>
</dbReference>
<keyword evidence="9 16" id="KW-0547">Nucleotide-binding</keyword>
<feature type="binding site" evidence="16">
    <location>
        <position position="133"/>
    </location>
    <ligand>
        <name>ATP</name>
        <dbReference type="ChEBI" id="CHEBI:30616"/>
    </ligand>
</feature>
<accession>A0ABU0AVU1</accession>
<keyword evidence="16" id="KW-0479">Metal-binding</keyword>
<evidence type="ECO:0000313" key="18">
    <source>
        <dbReference type="Proteomes" id="UP001236559"/>
    </source>
</evidence>
<dbReference type="GO" id="GO:0004594">
    <property type="term" value="F:pantothenate kinase activity"/>
    <property type="evidence" value="ECO:0007669"/>
    <property type="project" value="UniProtKB-EC"/>
</dbReference>
<keyword evidence="8 16" id="KW-0808">Transferase</keyword>
<reference evidence="17 18" key="1">
    <citation type="submission" date="2023-07" db="EMBL/GenBank/DDBJ databases">
        <title>Genomic Encyclopedia of Type Strains, Phase IV (KMG-IV): sequencing the most valuable type-strain genomes for metagenomic binning, comparative biology and taxonomic classification.</title>
        <authorList>
            <person name="Goeker M."/>
        </authorList>
    </citation>
    <scope>NUCLEOTIDE SEQUENCE [LARGE SCALE GENOMIC DNA]</scope>
    <source>
        <strain evidence="17 18">DSM 22616</strain>
    </source>
</reference>
<comment type="caution">
    <text evidence="17">The sequence shown here is derived from an EMBL/GenBank/DDBJ whole genome shotgun (WGS) entry which is preliminary data.</text>
</comment>
<comment type="cofactor">
    <cofactor evidence="2">
        <name>K(+)</name>
        <dbReference type="ChEBI" id="CHEBI:29103"/>
    </cofactor>
</comment>
<evidence type="ECO:0000256" key="15">
    <source>
        <dbReference type="ARBA" id="ARBA00040883"/>
    </source>
</evidence>
<evidence type="ECO:0000256" key="1">
    <source>
        <dbReference type="ARBA" id="ARBA00001206"/>
    </source>
</evidence>
<dbReference type="Gene3D" id="3.30.420.40">
    <property type="match status" value="2"/>
</dbReference>
<evidence type="ECO:0000256" key="9">
    <source>
        <dbReference type="ARBA" id="ARBA00022741"/>
    </source>
</evidence>
<dbReference type="PANTHER" id="PTHR34265">
    <property type="entry name" value="TYPE III PANTOTHENATE KINASE"/>
    <property type="match status" value="1"/>
</dbReference>
<comment type="subunit">
    <text evidence="5 16">Homodimer.</text>
</comment>
<dbReference type="NCBIfam" id="TIGR00671">
    <property type="entry name" value="baf"/>
    <property type="match status" value="1"/>
</dbReference>
<keyword evidence="11 16" id="KW-0067">ATP-binding</keyword>
<evidence type="ECO:0000256" key="16">
    <source>
        <dbReference type="HAMAP-Rule" id="MF_01274"/>
    </source>
</evidence>
<dbReference type="Pfam" id="PF03309">
    <property type="entry name" value="Pan_kinase"/>
    <property type="match status" value="1"/>
</dbReference>
<keyword evidence="10 16" id="KW-0418">Kinase</keyword>
<evidence type="ECO:0000256" key="14">
    <source>
        <dbReference type="ARBA" id="ARBA00038036"/>
    </source>
</evidence>
<dbReference type="SUPFAM" id="SSF53067">
    <property type="entry name" value="Actin-like ATPase domain"/>
    <property type="match status" value="2"/>
</dbReference>
<keyword evidence="7 16" id="KW-0963">Cytoplasm</keyword>
<keyword evidence="12 16" id="KW-0630">Potassium</keyword>
<comment type="pathway">
    <text evidence="4 16">Cofactor biosynthesis; coenzyme A biosynthesis; CoA from (R)-pantothenate: step 1/5.</text>
</comment>
<organism evidence="17 18">
    <name type="scientific">Peptoniphilus koenoeneniae</name>
    <dbReference type="NCBI Taxonomy" id="507751"/>
    <lineage>
        <taxon>Bacteria</taxon>
        <taxon>Bacillati</taxon>
        <taxon>Bacillota</taxon>
        <taxon>Tissierellia</taxon>
        <taxon>Tissierellales</taxon>
        <taxon>Peptoniphilaceae</taxon>
        <taxon>Peptoniphilus</taxon>
    </lineage>
</organism>
<comment type="function">
    <text evidence="16">Catalyzes the phosphorylation of pantothenate (Pan), the first step in CoA biosynthesis.</text>
</comment>
<comment type="similarity">
    <text evidence="14 16">Belongs to the type III pantothenate kinase family.</text>
</comment>
<dbReference type="InterPro" id="IPR004619">
    <property type="entry name" value="Type_III_PanK"/>
</dbReference>
<comment type="subcellular location">
    <subcellularLocation>
        <location evidence="3 16">Cytoplasm</location>
    </subcellularLocation>
</comment>
<keyword evidence="13 16" id="KW-0173">Coenzyme A biosynthesis</keyword>
<proteinExistence type="inferred from homology"/>
<dbReference type="HAMAP" id="MF_01274">
    <property type="entry name" value="Pantothen_kinase_3"/>
    <property type="match status" value="1"/>
</dbReference>
<feature type="binding site" evidence="16">
    <location>
        <position position="101"/>
    </location>
    <ligand>
        <name>substrate</name>
    </ligand>
</feature>
<comment type="catalytic activity">
    <reaction evidence="1 16">
        <text>(R)-pantothenate + ATP = (R)-4'-phosphopantothenate + ADP + H(+)</text>
        <dbReference type="Rhea" id="RHEA:16373"/>
        <dbReference type="ChEBI" id="CHEBI:10986"/>
        <dbReference type="ChEBI" id="CHEBI:15378"/>
        <dbReference type="ChEBI" id="CHEBI:29032"/>
        <dbReference type="ChEBI" id="CHEBI:30616"/>
        <dbReference type="ChEBI" id="CHEBI:456216"/>
        <dbReference type="EC" id="2.7.1.33"/>
    </reaction>
</comment>